<dbReference type="EMBL" id="JAENIJ010000010">
    <property type="protein sequence ID" value="MBK1882406.1"/>
    <property type="molecule type" value="Genomic_DNA"/>
</dbReference>
<gene>
    <name evidence="1" type="ORF">JIN85_08270</name>
</gene>
<reference evidence="1" key="1">
    <citation type="submission" date="2021-01" db="EMBL/GenBank/DDBJ databases">
        <title>Modified the classification status of verrucomicrobia.</title>
        <authorList>
            <person name="Feng X."/>
        </authorList>
    </citation>
    <scope>NUCLEOTIDE SEQUENCE</scope>
    <source>
        <strain evidence="1">KCTC 22041</strain>
    </source>
</reference>
<protein>
    <submittedName>
        <fullName evidence="1">Uncharacterized protein</fullName>
    </submittedName>
</protein>
<evidence type="ECO:0000313" key="2">
    <source>
        <dbReference type="Proteomes" id="UP000603141"/>
    </source>
</evidence>
<name>A0A934S7U6_9BACT</name>
<keyword evidence="2" id="KW-1185">Reference proteome</keyword>
<organism evidence="1 2">
    <name type="scientific">Luteolibacter pohnpeiensis</name>
    <dbReference type="NCBI Taxonomy" id="454153"/>
    <lineage>
        <taxon>Bacteria</taxon>
        <taxon>Pseudomonadati</taxon>
        <taxon>Verrucomicrobiota</taxon>
        <taxon>Verrucomicrobiia</taxon>
        <taxon>Verrucomicrobiales</taxon>
        <taxon>Verrucomicrobiaceae</taxon>
        <taxon>Luteolibacter</taxon>
    </lineage>
</organism>
<accession>A0A934S7U6</accession>
<sequence length="106" mass="12832">MDELTREHGPQPLDKMMEQWKLTNHELVETSTEQLSHKQMQKARKGRQLTLPMMQKVARAFNIAIWNRLKKDEKEAYFEYMHRHLFNYAKGYDPSWEDPNQPLFPQ</sequence>
<dbReference type="AlphaFoldDB" id="A0A934S7U6"/>
<dbReference type="RefSeq" id="WP_200269512.1">
    <property type="nucleotide sequence ID" value="NZ_JAENIJ010000010.1"/>
</dbReference>
<dbReference type="Proteomes" id="UP000603141">
    <property type="component" value="Unassembled WGS sequence"/>
</dbReference>
<comment type="caution">
    <text evidence="1">The sequence shown here is derived from an EMBL/GenBank/DDBJ whole genome shotgun (WGS) entry which is preliminary data.</text>
</comment>
<evidence type="ECO:0000313" key="1">
    <source>
        <dbReference type="EMBL" id="MBK1882406.1"/>
    </source>
</evidence>
<proteinExistence type="predicted"/>